<accession>A0A0D0DS06</accession>
<name>A0A0D0DS06_9AGAM</name>
<dbReference type="Proteomes" id="UP000054538">
    <property type="component" value="Unassembled WGS sequence"/>
</dbReference>
<dbReference type="InParanoid" id="A0A0D0DS06"/>
<evidence type="ECO:0000313" key="1">
    <source>
        <dbReference type="EMBL" id="KIK95983.1"/>
    </source>
</evidence>
<gene>
    <name evidence="1" type="ORF">PAXRUDRAFT_826451</name>
</gene>
<protein>
    <submittedName>
        <fullName evidence="1">Uncharacterized protein</fullName>
    </submittedName>
</protein>
<evidence type="ECO:0000313" key="2">
    <source>
        <dbReference type="Proteomes" id="UP000054538"/>
    </source>
</evidence>
<organism evidence="1 2">
    <name type="scientific">Paxillus rubicundulus Ve08.2h10</name>
    <dbReference type="NCBI Taxonomy" id="930991"/>
    <lineage>
        <taxon>Eukaryota</taxon>
        <taxon>Fungi</taxon>
        <taxon>Dikarya</taxon>
        <taxon>Basidiomycota</taxon>
        <taxon>Agaricomycotina</taxon>
        <taxon>Agaricomycetes</taxon>
        <taxon>Agaricomycetidae</taxon>
        <taxon>Boletales</taxon>
        <taxon>Paxilineae</taxon>
        <taxon>Paxillaceae</taxon>
        <taxon>Paxillus</taxon>
    </lineage>
</organism>
<sequence>MMSPENVGRSKRGGEKIGRIDTARCLPDEVNMCPSLLRRLESLVGGVFAKVYH</sequence>
<reference evidence="2" key="2">
    <citation type="submission" date="2015-01" db="EMBL/GenBank/DDBJ databases">
        <title>Evolutionary Origins and Diversification of the Mycorrhizal Mutualists.</title>
        <authorList>
            <consortium name="DOE Joint Genome Institute"/>
            <consortium name="Mycorrhizal Genomics Consortium"/>
            <person name="Kohler A."/>
            <person name="Kuo A."/>
            <person name="Nagy L.G."/>
            <person name="Floudas D."/>
            <person name="Copeland A."/>
            <person name="Barry K.W."/>
            <person name="Cichocki N."/>
            <person name="Veneault-Fourrey C."/>
            <person name="LaButti K."/>
            <person name="Lindquist E.A."/>
            <person name="Lipzen A."/>
            <person name="Lundell T."/>
            <person name="Morin E."/>
            <person name="Murat C."/>
            <person name="Riley R."/>
            <person name="Ohm R."/>
            <person name="Sun H."/>
            <person name="Tunlid A."/>
            <person name="Henrissat B."/>
            <person name="Grigoriev I.V."/>
            <person name="Hibbett D.S."/>
            <person name="Martin F."/>
        </authorList>
    </citation>
    <scope>NUCLEOTIDE SEQUENCE [LARGE SCALE GENOMIC DNA]</scope>
    <source>
        <strain evidence="2">Ve08.2h10</strain>
    </source>
</reference>
<keyword evidence="2" id="KW-1185">Reference proteome</keyword>
<proteinExistence type="predicted"/>
<dbReference type="AlphaFoldDB" id="A0A0D0DS06"/>
<reference evidence="1 2" key="1">
    <citation type="submission" date="2014-04" db="EMBL/GenBank/DDBJ databases">
        <authorList>
            <consortium name="DOE Joint Genome Institute"/>
            <person name="Kuo A."/>
            <person name="Kohler A."/>
            <person name="Jargeat P."/>
            <person name="Nagy L.G."/>
            <person name="Floudas D."/>
            <person name="Copeland A."/>
            <person name="Barry K.W."/>
            <person name="Cichocki N."/>
            <person name="Veneault-Fourrey C."/>
            <person name="LaButti K."/>
            <person name="Lindquist E.A."/>
            <person name="Lipzen A."/>
            <person name="Lundell T."/>
            <person name="Morin E."/>
            <person name="Murat C."/>
            <person name="Sun H."/>
            <person name="Tunlid A."/>
            <person name="Henrissat B."/>
            <person name="Grigoriev I.V."/>
            <person name="Hibbett D.S."/>
            <person name="Martin F."/>
            <person name="Nordberg H.P."/>
            <person name="Cantor M.N."/>
            <person name="Hua S.X."/>
        </authorList>
    </citation>
    <scope>NUCLEOTIDE SEQUENCE [LARGE SCALE GENOMIC DNA]</scope>
    <source>
        <strain evidence="1 2">Ve08.2h10</strain>
    </source>
</reference>
<dbReference type="EMBL" id="KN825010">
    <property type="protein sequence ID" value="KIK95983.1"/>
    <property type="molecule type" value="Genomic_DNA"/>
</dbReference>
<dbReference type="HOGENOM" id="CLU_3069339_0_0_1"/>